<proteinExistence type="predicted"/>
<keyword evidence="1" id="KW-0677">Repeat</keyword>
<dbReference type="EMBL" id="CAKXAJ010011743">
    <property type="protein sequence ID" value="CAH2215469.1"/>
    <property type="molecule type" value="Genomic_DNA"/>
</dbReference>
<evidence type="ECO:0000256" key="2">
    <source>
        <dbReference type="ARBA" id="ARBA00023054"/>
    </source>
</evidence>
<dbReference type="Proteomes" id="UP000838756">
    <property type="component" value="Unassembled WGS sequence"/>
</dbReference>
<dbReference type="PROSITE" id="PS51016">
    <property type="entry name" value="MYTH4"/>
    <property type="match status" value="1"/>
</dbReference>
<dbReference type="PANTHER" id="PTHR22903:SF8">
    <property type="entry name" value="MAX-1A"/>
    <property type="match status" value="1"/>
</dbReference>
<evidence type="ECO:0000256" key="1">
    <source>
        <dbReference type="ARBA" id="ARBA00022737"/>
    </source>
</evidence>
<reference evidence="5" key="1">
    <citation type="submission" date="2022-03" db="EMBL/GenBank/DDBJ databases">
        <authorList>
            <person name="Lindestad O."/>
        </authorList>
    </citation>
    <scope>NUCLEOTIDE SEQUENCE</scope>
</reference>
<dbReference type="Gene3D" id="3.10.20.90">
    <property type="entry name" value="Phosphatidylinositol 3-kinase Catalytic Subunit, Chain A, domain 1"/>
    <property type="match status" value="1"/>
</dbReference>
<organism evidence="5 6">
    <name type="scientific">Pararge aegeria aegeria</name>
    <dbReference type="NCBI Taxonomy" id="348720"/>
    <lineage>
        <taxon>Eukaryota</taxon>
        <taxon>Metazoa</taxon>
        <taxon>Ecdysozoa</taxon>
        <taxon>Arthropoda</taxon>
        <taxon>Hexapoda</taxon>
        <taxon>Insecta</taxon>
        <taxon>Pterygota</taxon>
        <taxon>Neoptera</taxon>
        <taxon>Endopterygota</taxon>
        <taxon>Lepidoptera</taxon>
        <taxon>Glossata</taxon>
        <taxon>Ditrysia</taxon>
        <taxon>Papilionoidea</taxon>
        <taxon>Nymphalidae</taxon>
        <taxon>Satyrinae</taxon>
        <taxon>Satyrini</taxon>
        <taxon>Parargina</taxon>
        <taxon>Pararge</taxon>
    </lineage>
</organism>
<dbReference type="PROSITE" id="PS50057">
    <property type="entry name" value="FERM_3"/>
    <property type="match status" value="1"/>
</dbReference>
<evidence type="ECO:0000259" key="4">
    <source>
        <dbReference type="PROSITE" id="PS51016"/>
    </source>
</evidence>
<dbReference type="Pfam" id="PF21989">
    <property type="entry name" value="RA_2"/>
    <property type="match status" value="1"/>
</dbReference>
<dbReference type="InterPro" id="IPR000857">
    <property type="entry name" value="MyTH4_dom"/>
</dbReference>
<dbReference type="InterPro" id="IPR000299">
    <property type="entry name" value="FERM_domain"/>
</dbReference>
<dbReference type="OrthoDB" id="6285196at2759"/>
<dbReference type="GO" id="GO:0005856">
    <property type="term" value="C:cytoskeleton"/>
    <property type="evidence" value="ECO:0007669"/>
    <property type="project" value="InterPro"/>
</dbReference>
<dbReference type="AlphaFoldDB" id="A0A8S4QKE0"/>
<evidence type="ECO:0000313" key="6">
    <source>
        <dbReference type="Proteomes" id="UP000838756"/>
    </source>
</evidence>
<keyword evidence="6" id="KW-1185">Reference proteome</keyword>
<dbReference type="PANTHER" id="PTHR22903">
    <property type="entry name" value="PLEKHH PROTEIN"/>
    <property type="match status" value="1"/>
</dbReference>
<evidence type="ECO:0000313" key="5">
    <source>
        <dbReference type="EMBL" id="CAH2215469.1"/>
    </source>
</evidence>
<protein>
    <submittedName>
        <fullName evidence="5">Jg24901 protein</fullName>
    </submittedName>
</protein>
<name>A0A8S4QKE0_9NEOP</name>
<gene>
    <name evidence="5" type="primary">jg24901</name>
    <name evidence="5" type="ORF">PAEG_LOCUS3620</name>
</gene>
<keyword evidence="2" id="KW-0175">Coiled coil</keyword>
<sequence length="111" mass="12455">YCSRALERTLRNGGRTDKPSRMEVLSILLKNPYHHCLPHAIPVHMLNNTYQVISFDGSTTVEEFLSTLSTELGCRESSASGFALFSDDPIEKDLEHHIKPDKKVSTKTHAS</sequence>
<feature type="domain" description="FERM" evidence="3">
    <location>
        <begin position="39"/>
        <end position="111"/>
    </location>
</feature>
<evidence type="ECO:0000259" key="3">
    <source>
        <dbReference type="PROSITE" id="PS50057"/>
    </source>
</evidence>
<feature type="domain" description="MyTH4" evidence="4">
    <location>
        <begin position="1"/>
        <end position="28"/>
    </location>
</feature>
<feature type="non-terminal residue" evidence="5">
    <location>
        <position position="1"/>
    </location>
</feature>
<accession>A0A8S4QKE0</accession>
<comment type="caution">
    <text evidence="5">The sequence shown here is derived from an EMBL/GenBank/DDBJ whole genome shotgun (WGS) entry which is preliminary data.</text>
</comment>